<accession>A0AAV1Y3V5</accession>
<protein>
    <submittedName>
        <fullName evidence="1">Uncharacterized protein</fullName>
    </submittedName>
</protein>
<proteinExistence type="predicted"/>
<comment type="caution">
    <text evidence="1">The sequence shown here is derived from an EMBL/GenBank/DDBJ whole genome shotgun (WGS) entry which is preliminary data.</text>
</comment>
<dbReference type="Proteomes" id="UP001497480">
    <property type="component" value="Unassembled WGS sequence"/>
</dbReference>
<keyword evidence="2" id="KW-1185">Reference proteome</keyword>
<dbReference type="EMBL" id="CAXHTB010000020">
    <property type="protein sequence ID" value="CAL0327824.1"/>
    <property type="molecule type" value="Genomic_DNA"/>
</dbReference>
<reference evidence="1 2" key="1">
    <citation type="submission" date="2024-03" db="EMBL/GenBank/DDBJ databases">
        <authorList>
            <person name="Martinez-Hernandez J."/>
        </authorList>
    </citation>
    <scope>NUCLEOTIDE SEQUENCE [LARGE SCALE GENOMIC DNA]</scope>
</reference>
<sequence length="73" mass="8188">MSLGPEPGSPSSIYLPPCWTLLLTPPTDRRIHRTTATQREHMSCLSIISANNFNNKRRESGKEGLRKLIIIEG</sequence>
<evidence type="ECO:0000313" key="2">
    <source>
        <dbReference type="Proteomes" id="UP001497480"/>
    </source>
</evidence>
<gene>
    <name evidence="1" type="ORF">LLUT_LOCUS28884</name>
</gene>
<evidence type="ECO:0000313" key="1">
    <source>
        <dbReference type="EMBL" id="CAL0327824.1"/>
    </source>
</evidence>
<dbReference type="AlphaFoldDB" id="A0AAV1Y3V5"/>
<organism evidence="1 2">
    <name type="scientific">Lupinus luteus</name>
    <name type="common">European yellow lupine</name>
    <dbReference type="NCBI Taxonomy" id="3873"/>
    <lineage>
        <taxon>Eukaryota</taxon>
        <taxon>Viridiplantae</taxon>
        <taxon>Streptophyta</taxon>
        <taxon>Embryophyta</taxon>
        <taxon>Tracheophyta</taxon>
        <taxon>Spermatophyta</taxon>
        <taxon>Magnoliopsida</taxon>
        <taxon>eudicotyledons</taxon>
        <taxon>Gunneridae</taxon>
        <taxon>Pentapetalae</taxon>
        <taxon>rosids</taxon>
        <taxon>fabids</taxon>
        <taxon>Fabales</taxon>
        <taxon>Fabaceae</taxon>
        <taxon>Papilionoideae</taxon>
        <taxon>50 kb inversion clade</taxon>
        <taxon>genistoids sensu lato</taxon>
        <taxon>core genistoids</taxon>
        <taxon>Genisteae</taxon>
        <taxon>Lupinus</taxon>
    </lineage>
</organism>
<name>A0AAV1Y3V5_LUPLU</name>